<reference evidence="2" key="1">
    <citation type="submission" date="2016-07" db="EMBL/GenBank/DDBJ databases">
        <authorList>
            <person name="Florea S."/>
            <person name="Webb J.S."/>
            <person name="Jaromczyk J."/>
            <person name="Schardl C.L."/>
        </authorList>
    </citation>
    <scope>NUCLEOTIDE SEQUENCE [LARGE SCALE GENOMIC DNA]</scope>
    <source>
        <strain evidence="2">MIT 01-6242</strain>
    </source>
</reference>
<sequence>MLLQNHSQEREVANSVLQNRTFGNSRILLGSTRLVWLAVVCAYIEIVRVFEVLVLYNHICVGEGRFLVKGGGKYGFSIPTYKASASFGRASKSYS</sequence>
<dbReference type="EMBL" id="CP016503">
    <property type="protein sequence ID" value="ANV97477.1"/>
    <property type="molecule type" value="Genomic_DNA"/>
</dbReference>
<proteinExistence type="predicted"/>
<organism evidence="1 2">
    <name type="scientific">Helicobacter enhydrae</name>
    <dbReference type="NCBI Taxonomy" id="222136"/>
    <lineage>
        <taxon>Bacteria</taxon>
        <taxon>Pseudomonadati</taxon>
        <taxon>Campylobacterota</taxon>
        <taxon>Epsilonproteobacteria</taxon>
        <taxon>Campylobacterales</taxon>
        <taxon>Helicobacteraceae</taxon>
        <taxon>Helicobacter</taxon>
    </lineage>
</organism>
<keyword evidence="2" id="KW-1185">Reference proteome</keyword>
<name>A0A1B1U3X5_9HELI</name>
<dbReference type="RefSeq" id="WP_066338525.1">
    <property type="nucleotide sequence ID" value="NZ_CP016503.1"/>
</dbReference>
<dbReference type="KEGG" id="het:BBW65_01000"/>
<evidence type="ECO:0000313" key="1">
    <source>
        <dbReference type="EMBL" id="ANV97477.1"/>
    </source>
</evidence>
<dbReference type="Proteomes" id="UP000092884">
    <property type="component" value="Chromosome"/>
</dbReference>
<protein>
    <submittedName>
        <fullName evidence="1">Uncharacterized protein</fullName>
    </submittedName>
</protein>
<evidence type="ECO:0000313" key="2">
    <source>
        <dbReference type="Proteomes" id="UP000092884"/>
    </source>
</evidence>
<dbReference type="OrthoDB" id="5331768at2"/>
<gene>
    <name evidence="1" type="ORF">BBW65_01000</name>
</gene>
<dbReference type="AlphaFoldDB" id="A0A1B1U3X5"/>
<accession>A0A1B1U3X5</accession>